<evidence type="ECO:0008006" key="4">
    <source>
        <dbReference type="Google" id="ProtNLM"/>
    </source>
</evidence>
<feature type="signal peptide" evidence="1">
    <location>
        <begin position="1"/>
        <end position="30"/>
    </location>
</feature>
<dbReference type="Proteomes" id="UP000324800">
    <property type="component" value="Unassembled WGS sequence"/>
</dbReference>
<sequence>MNESGLTLSKTAQKLLQLLILLPFVHNYVGVEEQCLRIGLIDNLDEDWVGTVQNHVFSKSKATTLRLAGKDLMDDLSDYNVSGSLLGLGQFILLEILCEMTLPQDARQFLAVCKKIYQLLEHPRYWKIIQSKFQITPIFVIKKESQGKQQGIKFIHSNKNDYCTIAIVPVIKDGIVRFEIVLENSGSRSLGIADASCSFSAGKGPSYHGYVKKTVRYYYNGDLEHITNGTIGNRSYEDGQRISAIVDMTSNPRKVVFYVDDIEQPNFVIGIPSEIRFWAFTRIGSSSFTVTKFERLVQFIQQEVVGSKALQWGKSWK</sequence>
<dbReference type="EMBL" id="SNRW01004188">
    <property type="protein sequence ID" value="KAA6387921.1"/>
    <property type="molecule type" value="Genomic_DNA"/>
</dbReference>
<name>A0A5J4VZ08_9EUKA</name>
<reference evidence="2 3" key="1">
    <citation type="submission" date="2019-03" db="EMBL/GenBank/DDBJ databases">
        <title>Single cell metagenomics reveals metabolic interactions within the superorganism composed of flagellate Streblomastix strix and complex community of Bacteroidetes bacteria on its surface.</title>
        <authorList>
            <person name="Treitli S.C."/>
            <person name="Kolisko M."/>
            <person name="Husnik F."/>
            <person name="Keeling P."/>
            <person name="Hampl V."/>
        </authorList>
    </citation>
    <scope>NUCLEOTIDE SEQUENCE [LARGE SCALE GENOMIC DNA]</scope>
    <source>
        <strain evidence="2">ST1C</strain>
    </source>
</reference>
<accession>A0A5J4VZ08</accession>
<keyword evidence="1" id="KW-0732">Signal</keyword>
<protein>
    <recommendedName>
        <fullName evidence="4">B30.2/SPRY domain-containing protein</fullName>
    </recommendedName>
</protein>
<gene>
    <name evidence="2" type="ORF">EZS28_016550</name>
</gene>
<organism evidence="2 3">
    <name type="scientific">Streblomastix strix</name>
    <dbReference type="NCBI Taxonomy" id="222440"/>
    <lineage>
        <taxon>Eukaryota</taxon>
        <taxon>Metamonada</taxon>
        <taxon>Preaxostyla</taxon>
        <taxon>Oxymonadida</taxon>
        <taxon>Streblomastigidae</taxon>
        <taxon>Streblomastix</taxon>
    </lineage>
</organism>
<comment type="caution">
    <text evidence="2">The sequence shown here is derived from an EMBL/GenBank/DDBJ whole genome shotgun (WGS) entry which is preliminary data.</text>
</comment>
<proteinExistence type="predicted"/>
<evidence type="ECO:0000313" key="3">
    <source>
        <dbReference type="Proteomes" id="UP000324800"/>
    </source>
</evidence>
<evidence type="ECO:0000256" key="1">
    <source>
        <dbReference type="SAM" id="SignalP"/>
    </source>
</evidence>
<evidence type="ECO:0000313" key="2">
    <source>
        <dbReference type="EMBL" id="KAA6387921.1"/>
    </source>
</evidence>
<dbReference type="AlphaFoldDB" id="A0A5J4VZ08"/>
<feature type="chain" id="PRO_5023898020" description="B30.2/SPRY domain-containing protein" evidence="1">
    <location>
        <begin position="31"/>
        <end position="317"/>
    </location>
</feature>